<gene>
    <name evidence="9" type="ORF">JMN37_07420</name>
</gene>
<evidence type="ECO:0000313" key="9">
    <source>
        <dbReference type="EMBL" id="MCO6394804.1"/>
    </source>
</evidence>
<sequence>MTDKNLRDATPEDVSGLEGIPEFQGSARGDSAQGIYSMTGKAAPTEVFPNADAPGGFDATPATETVVANNTLDSVPTTYAQPDVAADSDLEEEKVEHAKRGTLDFGLLIARLTIGLALILQAIAVFFRLGDSAGIGGLEAEFAAQGYAFTDGLAIILPTLQLAAGVFLLLGLLTPVAAMVGIAVTGFAVLHSIVVSGVGLNVFEWEPATVLAAVLFGVVLALQFAGPGLYGVDATRSWARRPLASSWIFAVLGLAAAGALWWFGAGVNPLA</sequence>
<dbReference type="GO" id="GO:0005886">
    <property type="term" value="C:plasma membrane"/>
    <property type="evidence" value="ECO:0007669"/>
    <property type="project" value="UniProtKB-SubCell"/>
</dbReference>
<keyword evidence="3" id="KW-1003">Cell membrane</keyword>
<comment type="caution">
    <text evidence="9">The sequence shown here is derived from an EMBL/GenBank/DDBJ whole genome shotgun (WGS) entry which is preliminary data.</text>
</comment>
<feature type="transmembrane region" description="Helical" evidence="8">
    <location>
        <begin position="108"/>
        <end position="127"/>
    </location>
</feature>
<feature type="transmembrane region" description="Helical" evidence="8">
    <location>
        <begin position="209"/>
        <end position="232"/>
    </location>
</feature>
<dbReference type="EMBL" id="JAEUWV010000010">
    <property type="protein sequence ID" value="MCO6394804.1"/>
    <property type="molecule type" value="Genomic_DNA"/>
</dbReference>
<keyword evidence="6 8" id="KW-0472">Membrane</keyword>
<feature type="transmembrane region" description="Helical" evidence="8">
    <location>
        <begin position="180"/>
        <end position="203"/>
    </location>
</feature>
<dbReference type="AlphaFoldDB" id="A0AAW5HTH9"/>
<feature type="transmembrane region" description="Helical" evidence="8">
    <location>
        <begin position="244"/>
        <end position="263"/>
    </location>
</feature>
<dbReference type="PANTHER" id="PTHR33452">
    <property type="entry name" value="OXIDOREDUCTASE CATD-RELATED"/>
    <property type="match status" value="1"/>
</dbReference>
<evidence type="ECO:0000256" key="1">
    <source>
        <dbReference type="ARBA" id="ARBA00004651"/>
    </source>
</evidence>
<evidence type="ECO:0000256" key="3">
    <source>
        <dbReference type="ARBA" id="ARBA00022475"/>
    </source>
</evidence>
<evidence type="ECO:0000313" key="10">
    <source>
        <dbReference type="Proteomes" id="UP001205920"/>
    </source>
</evidence>
<keyword evidence="5 8" id="KW-1133">Transmembrane helix</keyword>
<dbReference type="InterPro" id="IPR032808">
    <property type="entry name" value="DoxX"/>
</dbReference>
<evidence type="ECO:0000256" key="6">
    <source>
        <dbReference type="ARBA" id="ARBA00023136"/>
    </source>
</evidence>
<keyword evidence="10" id="KW-1185">Reference proteome</keyword>
<evidence type="ECO:0000256" key="4">
    <source>
        <dbReference type="ARBA" id="ARBA00022692"/>
    </source>
</evidence>
<dbReference type="Pfam" id="PF07681">
    <property type="entry name" value="DoxX"/>
    <property type="match status" value="1"/>
</dbReference>
<dbReference type="RefSeq" id="WP_070362583.1">
    <property type="nucleotide sequence ID" value="NZ_JAEUWV010000010.1"/>
</dbReference>
<feature type="region of interest" description="Disordered" evidence="7">
    <location>
        <begin position="1"/>
        <end position="32"/>
    </location>
</feature>
<proteinExistence type="inferred from homology"/>
<name>A0AAW5HTH9_9CORY</name>
<dbReference type="PANTHER" id="PTHR33452:SF1">
    <property type="entry name" value="INNER MEMBRANE PROTEIN YPHA-RELATED"/>
    <property type="match status" value="1"/>
</dbReference>
<dbReference type="Proteomes" id="UP001205920">
    <property type="component" value="Unassembled WGS sequence"/>
</dbReference>
<feature type="transmembrane region" description="Helical" evidence="8">
    <location>
        <begin position="147"/>
        <end position="173"/>
    </location>
</feature>
<dbReference type="InterPro" id="IPR051907">
    <property type="entry name" value="DoxX-like_oxidoreductase"/>
</dbReference>
<evidence type="ECO:0000256" key="7">
    <source>
        <dbReference type="SAM" id="MobiDB-lite"/>
    </source>
</evidence>
<feature type="compositionally biased region" description="Basic and acidic residues" evidence="7">
    <location>
        <begin position="1"/>
        <end position="10"/>
    </location>
</feature>
<comment type="similarity">
    <text evidence="2">Belongs to the DoxX family.</text>
</comment>
<accession>A0AAW5HTH9</accession>
<keyword evidence="4 8" id="KW-0812">Transmembrane</keyword>
<comment type="subcellular location">
    <subcellularLocation>
        <location evidence="1">Cell membrane</location>
        <topology evidence="1">Multi-pass membrane protein</topology>
    </subcellularLocation>
</comment>
<evidence type="ECO:0000256" key="5">
    <source>
        <dbReference type="ARBA" id="ARBA00022989"/>
    </source>
</evidence>
<evidence type="ECO:0000256" key="2">
    <source>
        <dbReference type="ARBA" id="ARBA00006679"/>
    </source>
</evidence>
<reference evidence="9 10" key="1">
    <citation type="submission" date="2021-01" db="EMBL/GenBank/DDBJ databases">
        <title>Identification and Characterization of Corynebacterium sp.</title>
        <authorList>
            <person name="Luo Q."/>
            <person name="Qu P."/>
            <person name="Chen Q."/>
        </authorList>
    </citation>
    <scope>NUCLEOTIDE SEQUENCE [LARGE SCALE GENOMIC DNA]</scope>
    <source>
        <strain evidence="9 10">MC-18</strain>
    </source>
</reference>
<organism evidence="9 10">
    <name type="scientific">Corynebacterium lipophilum</name>
    <dbReference type="NCBI Taxonomy" id="2804918"/>
    <lineage>
        <taxon>Bacteria</taxon>
        <taxon>Bacillati</taxon>
        <taxon>Actinomycetota</taxon>
        <taxon>Actinomycetes</taxon>
        <taxon>Mycobacteriales</taxon>
        <taxon>Corynebacteriaceae</taxon>
        <taxon>Corynebacterium</taxon>
    </lineage>
</organism>
<protein>
    <submittedName>
        <fullName evidence="9">DoxX family protein</fullName>
    </submittedName>
</protein>
<evidence type="ECO:0000256" key="8">
    <source>
        <dbReference type="SAM" id="Phobius"/>
    </source>
</evidence>